<name>A0A6L6QHI4_9BURK</name>
<evidence type="ECO:0000313" key="2">
    <source>
        <dbReference type="Proteomes" id="UP000472320"/>
    </source>
</evidence>
<dbReference type="AlphaFoldDB" id="A0A6L6QHI4"/>
<accession>A0A6L6QHI4</accession>
<sequence length="216" mass="23574">MSIESIKRRARDGTLEVEHLLKDAIHPNDALAMALDALSAEMQWPFASALDTGDRQVPLATWAKVVSTYCRDGFNGLIHLAGEPKLANFVIGLLEEIKKKESFDALLLAFKENVSNPCCDVDTSYRIAGAVNQMLSFKPIVEAAPHQAIELRAFLCALYACSGSEAQRATALLALRAIGDESSAEFAASKSLDSPWHEVPKIVSKHIRKRLLTAQA</sequence>
<dbReference type="RefSeq" id="WP_155454569.1">
    <property type="nucleotide sequence ID" value="NZ_WNKX01000009.1"/>
</dbReference>
<dbReference type="Proteomes" id="UP000472320">
    <property type="component" value="Unassembled WGS sequence"/>
</dbReference>
<proteinExistence type="predicted"/>
<comment type="caution">
    <text evidence="1">The sequence shown here is derived from an EMBL/GenBank/DDBJ whole genome shotgun (WGS) entry which is preliminary data.</text>
</comment>
<keyword evidence="2" id="KW-1185">Reference proteome</keyword>
<reference evidence="1 2" key="1">
    <citation type="submission" date="2019-11" db="EMBL/GenBank/DDBJ databases">
        <title>Type strains purchased from KCTC, JCM and DSMZ.</title>
        <authorList>
            <person name="Lu H."/>
        </authorList>
    </citation>
    <scope>NUCLEOTIDE SEQUENCE [LARGE SCALE GENOMIC DNA]</scope>
    <source>
        <strain evidence="1 2">JCM 31587</strain>
    </source>
</reference>
<evidence type="ECO:0008006" key="3">
    <source>
        <dbReference type="Google" id="ProtNLM"/>
    </source>
</evidence>
<organism evidence="1 2">
    <name type="scientific">Massilia eburnea</name>
    <dbReference type="NCBI Taxonomy" id="1776165"/>
    <lineage>
        <taxon>Bacteria</taxon>
        <taxon>Pseudomonadati</taxon>
        <taxon>Pseudomonadota</taxon>
        <taxon>Betaproteobacteria</taxon>
        <taxon>Burkholderiales</taxon>
        <taxon>Oxalobacteraceae</taxon>
        <taxon>Telluria group</taxon>
        <taxon>Massilia</taxon>
    </lineage>
</organism>
<gene>
    <name evidence="1" type="ORF">GM658_13480</name>
</gene>
<evidence type="ECO:0000313" key="1">
    <source>
        <dbReference type="EMBL" id="MTW11611.1"/>
    </source>
</evidence>
<dbReference type="OrthoDB" id="6424399at2"/>
<protein>
    <recommendedName>
        <fullName evidence="3">HEAT repeat domain-containing protein</fullName>
    </recommendedName>
</protein>
<dbReference type="EMBL" id="WNKX01000009">
    <property type="protein sequence ID" value="MTW11611.1"/>
    <property type="molecule type" value="Genomic_DNA"/>
</dbReference>